<dbReference type="Pfam" id="PF00072">
    <property type="entry name" value="Response_reg"/>
    <property type="match status" value="1"/>
</dbReference>
<dbReference type="RefSeq" id="WP_341417965.1">
    <property type="nucleotide sequence ID" value="NZ_JBBPCC010000017.1"/>
</dbReference>
<name>A0ABU9DPM7_9BACL</name>
<reference evidence="4 5" key="1">
    <citation type="submission" date="2024-04" db="EMBL/GenBank/DDBJ databases">
        <title>draft genome sequnece of Paenibacillus filicis.</title>
        <authorList>
            <person name="Kim D.-U."/>
        </authorList>
    </citation>
    <scope>NUCLEOTIDE SEQUENCE [LARGE SCALE GENOMIC DNA]</scope>
    <source>
        <strain evidence="4 5">KACC14197</strain>
    </source>
</reference>
<sequence length="272" mass="31108">MPSQKLQDALELFLTYYKVNQLPCGIILVGAKEIGDVRLQEMKAYFGKGGSQLVSQYYYDYESGILAILLADRNLSFAHFQSLLVKDYLQQRDLLAGQILIASFPENGNSALQLFKEMQDEMSKDAGNLGEIRIFNAEALASKEKIRILVVNDDVTINEFLNIYLCQKGYIVHFAYNGREGIAKFKELKPDLVIVELNLPIVDGYHLIRTIKDSEQGKSSKMMVLTNKRLEDDIKRTFDMGVSDYMTKPFSPVELEARIKRLFQKNEYKGEF</sequence>
<comment type="caution">
    <text evidence="2">Lacks conserved residue(s) required for the propagation of feature annotation.</text>
</comment>
<dbReference type="InterPro" id="IPR001789">
    <property type="entry name" value="Sig_transdc_resp-reg_receiver"/>
</dbReference>
<dbReference type="Gene3D" id="3.40.50.2300">
    <property type="match status" value="1"/>
</dbReference>
<evidence type="ECO:0000256" key="1">
    <source>
        <dbReference type="ARBA" id="ARBA00022553"/>
    </source>
</evidence>
<dbReference type="PANTHER" id="PTHR44591">
    <property type="entry name" value="STRESS RESPONSE REGULATOR PROTEIN 1"/>
    <property type="match status" value="1"/>
</dbReference>
<gene>
    <name evidence="4" type="ORF">WMW72_23215</name>
</gene>
<dbReference type="EMBL" id="JBBPCC010000017">
    <property type="protein sequence ID" value="MEK8130821.1"/>
    <property type="molecule type" value="Genomic_DNA"/>
</dbReference>
<evidence type="ECO:0000259" key="3">
    <source>
        <dbReference type="PROSITE" id="PS50110"/>
    </source>
</evidence>
<organism evidence="4 5">
    <name type="scientific">Paenibacillus filicis</name>
    <dbReference type="NCBI Taxonomy" id="669464"/>
    <lineage>
        <taxon>Bacteria</taxon>
        <taxon>Bacillati</taxon>
        <taxon>Bacillota</taxon>
        <taxon>Bacilli</taxon>
        <taxon>Bacillales</taxon>
        <taxon>Paenibacillaceae</taxon>
        <taxon>Paenibacillus</taxon>
    </lineage>
</organism>
<proteinExistence type="predicted"/>
<dbReference type="PANTHER" id="PTHR44591:SF3">
    <property type="entry name" value="RESPONSE REGULATORY DOMAIN-CONTAINING PROTEIN"/>
    <property type="match status" value="1"/>
</dbReference>
<evidence type="ECO:0000313" key="5">
    <source>
        <dbReference type="Proteomes" id="UP001469365"/>
    </source>
</evidence>
<evidence type="ECO:0000313" key="4">
    <source>
        <dbReference type="EMBL" id="MEK8130821.1"/>
    </source>
</evidence>
<keyword evidence="1" id="KW-0597">Phosphoprotein</keyword>
<dbReference type="InterPro" id="IPR050595">
    <property type="entry name" value="Bact_response_regulator"/>
</dbReference>
<feature type="domain" description="Response regulatory" evidence="3">
    <location>
        <begin position="147"/>
        <end position="263"/>
    </location>
</feature>
<keyword evidence="5" id="KW-1185">Reference proteome</keyword>
<evidence type="ECO:0000256" key="2">
    <source>
        <dbReference type="PROSITE-ProRule" id="PRU00169"/>
    </source>
</evidence>
<accession>A0ABU9DPM7</accession>
<protein>
    <submittedName>
        <fullName evidence="4">Response regulator transcription factor</fullName>
    </submittedName>
</protein>
<dbReference type="CDD" id="cd17574">
    <property type="entry name" value="REC_OmpR"/>
    <property type="match status" value="1"/>
</dbReference>
<comment type="caution">
    <text evidence="4">The sequence shown here is derived from an EMBL/GenBank/DDBJ whole genome shotgun (WGS) entry which is preliminary data.</text>
</comment>
<dbReference type="SUPFAM" id="SSF52172">
    <property type="entry name" value="CheY-like"/>
    <property type="match status" value="1"/>
</dbReference>
<dbReference type="PROSITE" id="PS50110">
    <property type="entry name" value="RESPONSE_REGULATORY"/>
    <property type="match status" value="1"/>
</dbReference>
<dbReference type="SMART" id="SM00448">
    <property type="entry name" value="REC"/>
    <property type="match status" value="1"/>
</dbReference>
<dbReference type="InterPro" id="IPR011006">
    <property type="entry name" value="CheY-like_superfamily"/>
</dbReference>
<dbReference type="Proteomes" id="UP001469365">
    <property type="component" value="Unassembled WGS sequence"/>
</dbReference>